<accession>A0A1L9TVM9</accession>
<dbReference type="CDD" id="cd14785">
    <property type="entry name" value="V-ATPase_C"/>
    <property type="match status" value="1"/>
</dbReference>
<comment type="similarity">
    <text evidence="1 6">Belongs to the V-ATPase C subunit family.</text>
</comment>
<keyword evidence="2 6" id="KW-0813">Transport</keyword>
<dbReference type="Pfam" id="PF03223">
    <property type="entry name" value="V-ATPase_C"/>
    <property type="match status" value="1"/>
</dbReference>
<comment type="subunit">
    <text evidence="6">V-ATPase is a heteromultimeric enzyme composed of a peripheral catalytic V1 complex (components A to H) attached to an integral membrane V0 proton pore complex.</text>
</comment>
<gene>
    <name evidence="7" type="ORF">ASPSYDRAFT_38043</name>
</gene>
<dbReference type="OrthoDB" id="6605928at2759"/>
<dbReference type="SUPFAM" id="SSF118203">
    <property type="entry name" value="Vacuolar ATP synthase subunit C"/>
    <property type="match status" value="1"/>
</dbReference>
<dbReference type="Gene3D" id="3.30.70.1180">
    <property type="entry name" value="Vacuolar atp synthase subunit c, domain 1"/>
    <property type="match status" value="1"/>
</dbReference>
<comment type="function">
    <text evidence="5">Subunit of the V1 complex of vacuolar(H+)-ATPase (V-ATPase), a multisubunit enzyme composed of a peripheral complex (V1) that hydrolyzes ATP and a membrane integral complex (V0) that translocates protons. V-ATPase is responsible for acidifying and maintaining the pH of intracellular compartments. Subunit C is necessary for the assembly of the catalytic sector of the enzyme and is likely to have a specific function in its catalytic activity. Reversibly leaves the enzyme after glucose depletion, causing the catalytic subcomplex V1 to detach from the V0 section.</text>
</comment>
<dbReference type="AlphaFoldDB" id="A0A1L9TVM9"/>
<dbReference type="PANTHER" id="PTHR10137">
    <property type="entry name" value="V-TYPE PROTON ATPASE SUBUNIT C"/>
    <property type="match status" value="1"/>
</dbReference>
<dbReference type="STRING" id="1036612.A0A1L9TVM9"/>
<evidence type="ECO:0000256" key="3">
    <source>
        <dbReference type="ARBA" id="ARBA00022781"/>
    </source>
</evidence>
<comment type="function">
    <text evidence="6">Subunit of the V1 complex of vacuolar(H+)-ATPase (V-ATPase), a multisubunit enzyme composed of a peripheral complex (V1) that hydrolyzes ATP and a membrane integral complex (V0) that translocates protons. V-ATPase is responsible for acidifying and maintaining the pH of intracellular compartments and in some cell types, is targeted to the plasma membrane, where it is responsible for acidifying the extracellular environment. Subunit C is necessary for the assembly of the catalytic sector of the enzyme and is likely to have a specific function in its catalytic activity.</text>
</comment>
<dbReference type="EMBL" id="KV878582">
    <property type="protein sequence ID" value="OJJ63481.1"/>
    <property type="molecule type" value="Genomic_DNA"/>
</dbReference>
<dbReference type="FunFam" id="3.30.70.100:FF:000002">
    <property type="entry name" value="V-type proton ATPase subunit C"/>
    <property type="match status" value="1"/>
</dbReference>
<reference evidence="8" key="1">
    <citation type="journal article" date="2017" name="Genome Biol.">
        <title>Comparative genomics reveals high biological diversity and specific adaptations in the industrially and medically important fungal genus Aspergillus.</title>
        <authorList>
            <person name="de Vries R.P."/>
            <person name="Riley R."/>
            <person name="Wiebenga A."/>
            <person name="Aguilar-Osorio G."/>
            <person name="Amillis S."/>
            <person name="Uchima C.A."/>
            <person name="Anderluh G."/>
            <person name="Asadollahi M."/>
            <person name="Askin M."/>
            <person name="Barry K."/>
            <person name="Battaglia E."/>
            <person name="Bayram O."/>
            <person name="Benocci T."/>
            <person name="Braus-Stromeyer S.A."/>
            <person name="Caldana C."/>
            <person name="Canovas D."/>
            <person name="Cerqueira G.C."/>
            <person name="Chen F."/>
            <person name="Chen W."/>
            <person name="Choi C."/>
            <person name="Clum A."/>
            <person name="Dos Santos R.A."/>
            <person name="Damasio A.R."/>
            <person name="Diallinas G."/>
            <person name="Emri T."/>
            <person name="Fekete E."/>
            <person name="Flipphi M."/>
            <person name="Freyberg S."/>
            <person name="Gallo A."/>
            <person name="Gournas C."/>
            <person name="Habgood R."/>
            <person name="Hainaut M."/>
            <person name="Harispe M.L."/>
            <person name="Henrissat B."/>
            <person name="Hilden K.S."/>
            <person name="Hope R."/>
            <person name="Hossain A."/>
            <person name="Karabika E."/>
            <person name="Karaffa L."/>
            <person name="Karanyi Z."/>
            <person name="Krasevec N."/>
            <person name="Kuo A."/>
            <person name="Kusch H."/>
            <person name="LaButti K."/>
            <person name="Lagendijk E.L."/>
            <person name="Lapidus A."/>
            <person name="Levasseur A."/>
            <person name="Lindquist E."/>
            <person name="Lipzen A."/>
            <person name="Logrieco A.F."/>
            <person name="MacCabe A."/>
            <person name="Maekelae M.R."/>
            <person name="Malavazi I."/>
            <person name="Melin P."/>
            <person name="Meyer V."/>
            <person name="Mielnichuk N."/>
            <person name="Miskei M."/>
            <person name="Molnar A.P."/>
            <person name="Mule G."/>
            <person name="Ngan C.Y."/>
            <person name="Orejas M."/>
            <person name="Orosz E."/>
            <person name="Ouedraogo J.P."/>
            <person name="Overkamp K.M."/>
            <person name="Park H.-S."/>
            <person name="Perrone G."/>
            <person name="Piumi F."/>
            <person name="Punt P.J."/>
            <person name="Ram A.F."/>
            <person name="Ramon A."/>
            <person name="Rauscher S."/>
            <person name="Record E."/>
            <person name="Riano-Pachon D.M."/>
            <person name="Robert V."/>
            <person name="Roehrig J."/>
            <person name="Ruller R."/>
            <person name="Salamov A."/>
            <person name="Salih N.S."/>
            <person name="Samson R.A."/>
            <person name="Sandor E."/>
            <person name="Sanguinetti M."/>
            <person name="Schuetze T."/>
            <person name="Sepcic K."/>
            <person name="Shelest E."/>
            <person name="Sherlock G."/>
            <person name="Sophianopoulou V."/>
            <person name="Squina F.M."/>
            <person name="Sun H."/>
            <person name="Susca A."/>
            <person name="Todd R.B."/>
            <person name="Tsang A."/>
            <person name="Unkles S.E."/>
            <person name="van de Wiele N."/>
            <person name="van Rossen-Uffink D."/>
            <person name="Oliveira J.V."/>
            <person name="Vesth T.C."/>
            <person name="Visser J."/>
            <person name="Yu J.-H."/>
            <person name="Zhou M."/>
            <person name="Andersen M.R."/>
            <person name="Archer D.B."/>
            <person name="Baker S.E."/>
            <person name="Benoit I."/>
            <person name="Brakhage A.A."/>
            <person name="Braus G.H."/>
            <person name="Fischer R."/>
            <person name="Frisvad J.C."/>
            <person name="Goldman G.H."/>
            <person name="Houbraken J."/>
            <person name="Oakley B."/>
            <person name="Pocsi I."/>
            <person name="Scazzocchio C."/>
            <person name="Seiboth B."/>
            <person name="vanKuyk P.A."/>
            <person name="Wortman J."/>
            <person name="Dyer P.S."/>
            <person name="Grigoriev I.V."/>
        </authorList>
    </citation>
    <scope>NUCLEOTIDE SEQUENCE [LARGE SCALE GENOMIC DNA]</scope>
    <source>
        <strain evidence="8">CBS 593.65</strain>
    </source>
</reference>
<keyword evidence="3 6" id="KW-0375">Hydrogen ion transport</keyword>
<proteinExistence type="inferred from homology"/>
<organism evidence="7 8">
    <name type="scientific">Aspergillus sydowii CBS 593.65</name>
    <dbReference type="NCBI Taxonomy" id="1036612"/>
    <lineage>
        <taxon>Eukaryota</taxon>
        <taxon>Fungi</taxon>
        <taxon>Dikarya</taxon>
        <taxon>Ascomycota</taxon>
        <taxon>Pezizomycotina</taxon>
        <taxon>Eurotiomycetes</taxon>
        <taxon>Eurotiomycetidae</taxon>
        <taxon>Eurotiales</taxon>
        <taxon>Aspergillaceae</taxon>
        <taxon>Aspergillus</taxon>
        <taxon>Aspergillus subgen. Nidulantes</taxon>
    </lineage>
</organism>
<evidence type="ECO:0000313" key="8">
    <source>
        <dbReference type="Proteomes" id="UP000184356"/>
    </source>
</evidence>
<evidence type="ECO:0000256" key="1">
    <source>
        <dbReference type="ARBA" id="ARBA00006138"/>
    </source>
</evidence>
<dbReference type="PANTHER" id="PTHR10137:SF0">
    <property type="entry name" value="V-TYPE PROTON ATPASE SUBUNIT C"/>
    <property type="match status" value="1"/>
</dbReference>
<evidence type="ECO:0000256" key="5">
    <source>
        <dbReference type="ARBA" id="ARBA00053565"/>
    </source>
</evidence>
<dbReference type="GO" id="GO:0000221">
    <property type="term" value="C:vacuolar proton-transporting V-type ATPase, V1 domain"/>
    <property type="evidence" value="ECO:0007669"/>
    <property type="project" value="TreeGrafter"/>
</dbReference>
<protein>
    <recommendedName>
        <fullName evidence="6">V-type proton ATPase subunit C</fullName>
    </recommendedName>
</protein>
<dbReference type="InterPro" id="IPR036132">
    <property type="entry name" value="Vac_ATP_synth_c_sf"/>
</dbReference>
<keyword evidence="8" id="KW-1185">Reference proteome</keyword>
<name>A0A1L9TVM9_9EURO</name>
<dbReference type="Gene3D" id="3.30.70.100">
    <property type="match status" value="1"/>
</dbReference>
<dbReference type="Proteomes" id="UP000184356">
    <property type="component" value="Unassembled WGS sequence"/>
</dbReference>
<dbReference type="GeneID" id="63761703"/>
<dbReference type="GO" id="GO:0046961">
    <property type="term" value="F:proton-transporting ATPase activity, rotational mechanism"/>
    <property type="evidence" value="ECO:0007669"/>
    <property type="project" value="InterPro"/>
</dbReference>
<dbReference type="VEuPathDB" id="FungiDB:ASPSYDRAFT_38043"/>
<evidence type="ECO:0000256" key="6">
    <source>
        <dbReference type="RuleBase" id="RU364010"/>
    </source>
</evidence>
<dbReference type="InterPro" id="IPR004907">
    <property type="entry name" value="ATPase_V1-cplx_csu"/>
</dbReference>
<evidence type="ECO:0000256" key="4">
    <source>
        <dbReference type="ARBA" id="ARBA00023065"/>
    </source>
</evidence>
<evidence type="ECO:0000256" key="2">
    <source>
        <dbReference type="ARBA" id="ARBA00022448"/>
    </source>
</evidence>
<dbReference type="RefSeq" id="XP_040707287.1">
    <property type="nucleotide sequence ID" value="XM_040845630.1"/>
</dbReference>
<evidence type="ECO:0000313" key="7">
    <source>
        <dbReference type="EMBL" id="OJJ63481.1"/>
    </source>
</evidence>
<keyword evidence="4 6" id="KW-0406">Ion transport</keyword>
<sequence length="390" mass="43956">MPNSAKYLLISLPSSITPSHHRDDALETITSTVGADNGTVAPFPIPEFKIGTLDALVQQADELAKLEAACQAVVGKVGDALKNVLEGDEAQIEKMKTVNDKPVDQYLRTFSWNKVKYRADKSLSELIDLLQKEAASIDNDLRSKYSQYNQIKNTLATLQRKQTGNLSTKSLASVVDPRSLVQNSEYIETHLVAVPAQQVKEFLKTYETVAPMVVPRSATLVAQDNEFTLYGVTTFRKHSTEFVHKCREQKWIPRDFKYVEGGKEEERKEVERVGGDERKLWGETLRLGRTSWSEAVMVWVHVLVLRVFVETVLRYGLPLDFVCTLVKTPSSKQADKAKKNLDDKYSYLAGNAFGRDKKGRVKKEDPNEMHGVEGGGAEYTAYVYYDFEFN</sequence>
<dbReference type="Gene3D" id="1.20.1460.10">
    <property type="entry name" value="subunit c (vma5p) of the yeast v-atpase, domain 2"/>
    <property type="match status" value="1"/>
</dbReference>